<dbReference type="EC" id="2.7.11.-" evidence="1"/>
<evidence type="ECO:0000313" key="4">
    <source>
        <dbReference type="Proteomes" id="UP000823046"/>
    </source>
</evidence>
<evidence type="ECO:0000256" key="1">
    <source>
        <dbReference type="RuleBase" id="RU366032"/>
    </source>
</evidence>
<dbReference type="PRINTS" id="PR00344">
    <property type="entry name" value="BCTRLSENSOR"/>
</dbReference>
<dbReference type="Pfam" id="PF02518">
    <property type="entry name" value="HATPase_c"/>
    <property type="match status" value="1"/>
</dbReference>
<dbReference type="Gene3D" id="3.30.565.10">
    <property type="entry name" value="Histidine kinase-like ATPase, C-terminal domain"/>
    <property type="match status" value="1"/>
</dbReference>
<dbReference type="InterPro" id="IPR004358">
    <property type="entry name" value="Sig_transdc_His_kin-like_C"/>
</dbReference>
<comment type="subcellular location">
    <subcellularLocation>
        <location evidence="1">Mitochondrion matrix</location>
    </subcellularLocation>
</comment>
<sequence length="631" mass="71231">MHSCLHLGRKYVLGGASPCVLSSVFEGSFQSLHKYVNVASQSFSILCLNPVVASPLFSYRHVSTFCGYKSHPIPKRSKRFQSTFLQNNTYLSEEVNASFLRVVFNWIPADLVASIYDDFSRETCPIRYERMLTYRSKSELMNSVNFLCDELRIRMASQLHLLLRMSYKLERAGNFYRSHEANVFSRSVYLPYATSQLISLYRKLQAVKEHAMEFPHLSVEVSVISERTIPLVVCGIRELLTLIGSTKDSLVSILPEINSLMNDFLVLSISCGTIVQQFNVAYKRFHQHQVASSVSKADTPLRSINPMKERSIEFNYMKILSRAFHSPLPSAVSACAEVPLPGEWMTNATCEVLGIAFSAIEDARQLCVSQYLVAPSVKLWQDFASDHQENGTEMMFFNHIMRYVLLEIMKNSIASTTFKSFFSENSETITLEESSSQRKCVSPVYCILHHQSDGMWIRISDFGEGIEASRLDCIFSCINTHDPKRDSLSKIADDCIQGTYSCNKALSSQMEGYGMGLALCRAFVNYVGGQLLIESVVGEGTDVYIFFPSLKGKTAEKLPMEDFKYGNSLSTFGNGDTLEDDILTPSSIWRVHRSSVLPKNPPENLKNVDLPASFCLAEKRYCWQHVEKVLS</sequence>
<organism evidence="3 4">
    <name type="scientific">Cardiosporidium cionae</name>
    <dbReference type="NCBI Taxonomy" id="476202"/>
    <lineage>
        <taxon>Eukaryota</taxon>
        <taxon>Sar</taxon>
        <taxon>Alveolata</taxon>
        <taxon>Apicomplexa</taxon>
        <taxon>Aconoidasida</taxon>
        <taxon>Nephromycida</taxon>
        <taxon>Cardiosporidium</taxon>
    </lineage>
</organism>
<keyword evidence="1" id="KW-0067">ATP-binding</keyword>
<keyword evidence="4" id="KW-1185">Reference proteome</keyword>
<dbReference type="PROSITE" id="PS50109">
    <property type="entry name" value="HIS_KIN"/>
    <property type="match status" value="1"/>
</dbReference>
<dbReference type="EMBL" id="JADAQX010000857">
    <property type="protein sequence ID" value="KAF8819261.1"/>
    <property type="molecule type" value="Genomic_DNA"/>
</dbReference>
<dbReference type="SUPFAM" id="SSF69012">
    <property type="entry name" value="alpha-ketoacid dehydrogenase kinase, N-terminal domain"/>
    <property type="match status" value="1"/>
</dbReference>
<dbReference type="InterPro" id="IPR036784">
    <property type="entry name" value="AK/P_DHK_N_sf"/>
</dbReference>
<dbReference type="InterPro" id="IPR005467">
    <property type="entry name" value="His_kinase_dom"/>
</dbReference>
<comment type="similarity">
    <text evidence="1">Belongs to the PDK/BCKDK protein kinase family.</text>
</comment>
<keyword evidence="1" id="KW-0808">Transferase</keyword>
<proteinExistence type="inferred from homology"/>
<keyword evidence="1" id="KW-0547">Nucleotide-binding</keyword>
<dbReference type="Proteomes" id="UP000823046">
    <property type="component" value="Unassembled WGS sequence"/>
</dbReference>
<protein>
    <recommendedName>
        <fullName evidence="1">Protein-serine/threonine kinase</fullName>
        <ecNumber evidence="1">2.7.11.-</ecNumber>
    </recommendedName>
</protein>
<reference evidence="3 4" key="1">
    <citation type="journal article" date="2020" name="bioRxiv">
        <title>Metabolic contributions of an alphaproteobacterial endosymbiont in the apicomplexan Cardiosporidium cionae.</title>
        <authorList>
            <person name="Hunter E.S."/>
            <person name="Paight C.J."/>
            <person name="Lane C.E."/>
        </authorList>
    </citation>
    <scope>NUCLEOTIDE SEQUENCE [LARGE SCALE GENOMIC DNA]</scope>
    <source>
        <strain evidence="3">ESH_2018</strain>
    </source>
</reference>
<evidence type="ECO:0000313" key="3">
    <source>
        <dbReference type="EMBL" id="KAF8819261.1"/>
    </source>
</evidence>
<name>A0ABQ7J5K2_9APIC</name>
<dbReference type="PANTHER" id="PTHR11947:SF3">
    <property type="entry name" value="[PYRUVATE DEHYDROGENASE (ACETYL-TRANSFERRING)] KINASE, MITOCHONDRIAL"/>
    <property type="match status" value="1"/>
</dbReference>
<dbReference type="SUPFAM" id="SSF55874">
    <property type="entry name" value="ATPase domain of HSP90 chaperone/DNA topoisomerase II/histidine kinase"/>
    <property type="match status" value="1"/>
</dbReference>
<accession>A0ABQ7J5K2</accession>
<dbReference type="InterPro" id="IPR036890">
    <property type="entry name" value="HATPase_C_sf"/>
</dbReference>
<keyword evidence="1" id="KW-0496">Mitochondrion</keyword>
<feature type="domain" description="Histidine kinase" evidence="2">
    <location>
        <begin position="401"/>
        <end position="551"/>
    </location>
</feature>
<dbReference type="GO" id="GO:0016301">
    <property type="term" value="F:kinase activity"/>
    <property type="evidence" value="ECO:0007669"/>
    <property type="project" value="UniProtKB-KW"/>
</dbReference>
<dbReference type="InterPro" id="IPR039028">
    <property type="entry name" value="BCKD/PDK"/>
</dbReference>
<evidence type="ECO:0000259" key="2">
    <source>
        <dbReference type="PROSITE" id="PS50109"/>
    </source>
</evidence>
<gene>
    <name evidence="3" type="ORF">IE077_001312</name>
</gene>
<comment type="caution">
    <text evidence="3">The sequence shown here is derived from an EMBL/GenBank/DDBJ whole genome shotgun (WGS) entry which is preliminary data.</text>
</comment>
<dbReference type="PANTHER" id="PTHR11947">
    <property type="entry name" value="PYRUVATE DEHYDROGENASE KINASE"/>
    <property type="match status" value="1"/>
</dbReference>
<dbReference type="InterPro" id="IPR003594">
    <property type="entry name" value="HATPase_dom"/>
</dbReference>
<keyword evidence="1 3" id="KW-0418">Kinase</keyword>